<dbReference type="PRINTS" id="PR00507">
    <property type="entry name" value="N12N6MTFRASE"/>
</dbReference>
<dbReference type="InterPro" id="IPR011639">
    <property type="entry name" value="MethylTrfase_TaqI-like_dom"/>
</dbReference>
<dbReference type="Proteomes" id="UP000481964">
    <property type="component" value="Unassembled WGS sequence"/>
</dbReference>
<dbReference type="GO" id="GO:0032259">
    <property type="term" value="P:methylation"/>
    <property type="evidence" value="ECO:0007669"/>
    <property type="project" value="UniProtKB-KW"/>
</dbReference>
<dbReference type="GO" id="GO:0009307">
    <property type="term" value="P:DNA restriction-modification system"/>
    <property type="evidence" value="ECO:0007669"/>
    <property type="project" value="UniProtKB-KW"/>
</dbReference>
<reference evidence="8 9" key="1">
    <citation type="journal article" date="2019" name="Nat. Med.">
        <title>A library of human gut bacterial isolates paired with longitudinal multiomics data enables mechanistic microbiome research.</title>
        <authorList>
            <person name="Poyet M."/>
            <person name="Groussin M."/>
            <person name="Gibbons S.M."/>
            <person name="Avila-Pacheco J."/>
            <person name="Jiang X."/>
            <person name="Kearney S.M."/>
            <person name="Perrotta A.R."/>
            <person name="Berdy B."/>
            <person name="Zhao S."/>
            <person name="Lieberman T.D."/>
            <person name="Swanson P.K."/>
            <person name="Smith M."/>
            <person name="Roesemann S."/>
            <person name="Alexander J.E."/>
            <person name="Rich S.A."/>
            <person name="Livny J."/>
            <person name="Vlamakis H."/>
            <person name="Clish C."/>
            <person name="Bullock K."/>
            <person name="Deik A."/>
            <person name="Scott J."/>
            <person name="Pierce K.A."/>
            <person name="Xavier R.J."/>
            <person name="Alm E.J."/>
        </authorList>
    </citation>
    <scope>NUCLEOTIDE SEQUENCE [LARGE SCALE GENOMIC DNA]</scope>
    <source>
        <strain evidence="8 9">BIOML-A1</strain>
    </source>
</reference>
<dbReference type="InterPro" id="IPR001525">
    <property type="entry name" value="C5_MeTfrase"/>
</dbReference>
<dbReference type="PROSITE" id="PS51679">
    <property type="entry name" value="SAM_MT_C5"/>
    <property type="match status" value="1"/>
</dbReference>
<evidence type="ECO:0000256" key="1">
    <source>
        <dbReference type="ARBA" id="ARBA00011975"/>
    </source>
</evidence>
<dbReference type="Gene3D" id="3.90.120.10">
    <property type="entry name" value="DNA Methylase, subunit A, domain 2"/>
    <property type="match status" value="1"/>
</dbReference>
<dbReference type="SUPFAM" id="SSF53335">
    <property type="entry name" value="S-adenosyl-L-methionine-dependent methyltransferases"/>
    <property type="match status" value="2"/>
</dbReference>
<dbReference type="EMBL" id="WKRD01000011">
    <property type="protein sequence ID" value="MSC58389.1"/>
    <property type="molecule type" value="Genomic_DNA"/>
</dbReference>
<comment type="caution">
    <text evidence="8">The sequence shown here is derived from an EMBL/GenBank/DDBJ whole genome shotgun (WGS) entry which is preliminary data.</text>
</comment>
<gene>
    <name evidence="8" type="ORF">GKE48_13185</name>
</gene>
<dbReference type="GO" id="GO:0009007">
    <property type="term" value="F:site-specific DNA-methyltransferase (adenine-specific) activity"/>
    <property type="evidence" value="ECO:0007669"/>
    <property type="project" value="UniProtKB-EC"/>
</dbReference>
<dbReference type="GO" id="GO:0003886">
    <property type="term" value="F:DNA (cytosine-5-)-methyltransferase activity"/>
    <property type="evidence" value="ECO:0007669"/>
    <property type="project" value="TreeGrafter"/>
</dbReference>
<dbReference type="AlphaFoldDB" id="A0A7C9L1A7"/>
<dbReference type="Gene3D" id="3.40.50.150">
    <property type="entry name" value="Vaccinia Virus protein VP39"/>
    <property type="match status" value="2"/>
</dbReference>
<dbReference type="InterPro" id="IPR002052">
    <property type="entry name" value="DNA_methylase_N6_adenine_CS"/>
</dbReference>
<sequence length="840" mass="97310">MLKDKTLTYISLFSCAGVGCFGFKKAGFECIATNELIERRLNVQKYNNKCRFESGYICDDITTDETKNKIFKEIDRWKELGNDRVDVLIATPPCQGMSVANHKKAENEIVRNSLVVESVHLIQKVAPRFFIFENVAAFMKTGCTAPDGTVKAIGDVVYEELSDKYIIVSRILNFKNYGSNSSRTRTVVIGVSKDIAEYVAPIELYPTYVEERTLRDVIGDMPKLEWGEICPTDFYHSFRTYPEEMRCWIHDLKQGQSAFDNEDELKRPHKIVDGVVVPNKQKNGDKYTRQYWDKVAPCIHTRNDQLASQNTVHPEEDRVFSIRELMKIMTIPPEFKWIDKTLEELNALPEKNKRALLKKEEIKIRQSIGEAVPTEIFFQIACNIRGFMEQEHFDNSMINKTIEDYQLDSPDNLIDFIVNNPLNLGSASLARIAELTNSKRENNAAYYTNKFIVNEIYKQLPEFEKEEINILEPSVGVGNFLPFLFKKYENVKRVNIDVADIDKKNLQILQLLLQKKKMPSNVNINYINTDTLLYDFKKRYDLVVGNPPFSKLKAKDAKKYLENNINKNTTNTFEFFLEKALAISDYVSMIMPKAILNTPEFSDTREILSHKKIDCIQDYGENGFKGVLVETICMFIDTVGIPNETKVESLTLKQSVIQKQKYITDMKYPYWIIYRDKFFDNISQRLEFDKFTVFRDRQITNSNTTQEKKADCLRVIKSRNISDDGKEIVDIPGYDSYIKKETVEALSAYKYVGNQNVYLTPNMTYKPRVMRNTKNVVVNGSVAVLIPKEDIHLTEKQMEYFSSDEYRKFYQIARNYQTRSLNVDATSVFFYGVLKECCNG</sequence>
<evidence type="ECO:0000256" key="4">
    <source>
        <dbReference type="ARBA" id="ARBA00022691"/>
    </source>
</evidence>
<comment type="similarity">
    <text evidence="6">Belongs to the class I-like SAM-binding methyltransferase superfamily. C5-methyltransferase family.</text>
</comment>
<dbReference type="PROSITE" id="PS51257">
    <property type="entry name" value="PROKAR_LIPOPROTEIN"/>
    <property type="match status" value="1"/>
</dbReference>
<dbReference type="PANTHER" id="PTHR10629:SF52">
    <property type="entry name" value="DNA (CYTOSINE-5)-METHYLTRANSFERASE 1"/>
    <property type="match status" value="1"/>
</dbReference>
<dbReference type="PROSITE" id="PS00094">
    <property type="entry name" value="C5_MTASE_1"/>
    <property type="match status" value="1"/>
</dbReference>
<keyword evidence="3 6" id="KW-0808">Transferase</keyword>
<dbReference type="PROSITE" id="PS00092">
    <property type="entry name" value="N6_MTASE"/>
    <property type="match status" value="1"/>
</dbReference>
<dbReference type="PANTHER" id="PTHR10629">
    <property type="entry name" value="CYTOSINE-SPECIFIC METHYLTRANSFERASE"/>
    <property type="match status" value="1"/>
</dbReference>
<dbReference type="RefSeq" id="WP_117804157.1">
    <property type="nucleotide sequence ID" value="NZ_WKRD01000011.1"/>
</dbReference>
<evidence type="ECO:0000256" key="2">
    <source>
        <dbReference type="ARBA" id="ARBA00022603"/>
    </source>
</evidence>
<name>A0A7C9L1A7_9FIRM</name>
<feature type="active site" evidence="6">
    <location>
        <position position="94"/>
    </location>
</feature>
<organism evidence="8 9">
    <name type="scientific">Lachnospira eligens</name>
    <dbReference type="NCBI Taxonomy" id="39485"/>
    <lineage>
        <taxon>Bacteria</taxon>
        <taxon>Bacillati</taxon>
        <taxon>Bacillota</taxon>
        <taxon>Clostridia</taxon>
        <taxon>Lachnospirales</taxon>
        <taxon>Lachnospiraceae</taxon>
        <taxon>Lachnospira</taxon>
    </lineage>
</organism>
<evidence type="ECO:0000256" key="5">
    <source>
        <dbReference type="ARBA" id="ARBA00022747"/>
    </source>
</evidence>
<dbReference type="Pfam" id="PF07669">
    <property type="entry name" value="Eco57I"/>
    <property type="match status" value="1"/>
</dbReference>
<dbReference type="GO" id="GO:0044027">
    <property type="term" value="P:negative regulation of gene expression via chromosomal CpG island methylation"/>
    <property type="evidence" value="ECO:0007669"/>
    <property type="project" value="TreeGrafter"/>
</dbReference>
<evidence type="ECO:0000259" key="7">
    <source>
        <dbReference type="Pfam" id="PF07669"/>
    </source>
</evidence>
<feature type="domain" description="Type II methyltransferase M.TaqI-like" evidence="7">
    <location>
        <begin position="497"/>
        <end position="621"/>
    </location>
</feature>
<dbReference type="InterPro" id="IPR018117">
    <property type="entry name" value="C5_DNA_meth_AS"/>
</dbReference>
<dbReference type="InterPro" id="IPR029063">
    <property type="entry name" value="SAM-dependent_MTases_sf"/>
</dbReference>
<dbReference type="Pfam" id="PF00145">
    <property type="entry name" value="DNA_methylase"/>
    <property type="match status" value="1"/>
</dbReference>
<evidence type="ECO:0000256" key="6">
    <source>
        <dbReference type="PROSITE-ProRule" id="PRU01016"/>
    </source>
</evidence>
<keyword evidence="2 6" id="KW-0489">Methyltransferase</keyword>
<evidence type="ECO:0000256" key="3">
    <source>
        <dbReference type="ARBA" id="ARBA00022679"/>
    </source>
</evidence>
<proteinExistence type="inferred from homology"/>
<keyword evidence="5" id="KW-0680">Restriction system</keyword>
<keyword evidence="4 6" id="KW-0949">S-adenosyl-L-methionine</keyword>
<dbReference type="EC" id="2.1.1.37" evidence="1"/>
<evidence type="ECO:0000313" key="9">
    <source>
        <dbReference type="Proteomes" id="UP000481964"/>
    </source>
</evidence>
<accession>A0A7C9L1A7</accession>
<evidence type="ECO:0000313" key="8">
    <source>
        <dbReference type="EMBL" id="MSC58389.1"/>
    </source>
</evidence>
<protein>
    <recommendedName>
        <fullName evidence="1">DNA (cytosine-5-)-methyltransferase</fullName>
        <ecNumber evidence="1">2.1.1.37</ecNumber>
    </recommendedName>
</protein>
<dbReference type="GO" id="GO:0003677">
    <property type="term" value="F:DNA binding"/>
    <property type="evidence" value="ECO:0007669"/>
    <property type="project" value="TreeGrafter"/>
</dbReference>
<dbReference type="InterPro" id="IPR050390">
    <property type="entry name" value="C5-Methyltransferase"/>
</dbReference>